<proteinExistence type="inferred from homology"/>
<evidence type="ECO:0000256" key="12">
    <source>
        <dbReference type="ARBA" id="ARBA00023235"/>
    </source>
</evidence>
<keyword evidence="4" id="KW-0227">DNA damage</keyword>
<name>A0A2M7FY37_9BACT</name>
<reference evidence="19 20" key="1">
    <citation type="submission" date="2017-09" db="EMBL/GenBank/DDBJ databases">
        <title>Depth-based differentiation of microbial function through sediment-hosted aquifers and enrichment of novel symbionts in the deep terrestrial subsurface.</title>
        <authorList>
            <person name="Probst A.J."/>
            <person name="Ladd B."/>
            <person name="Jarett J.K."/>
            <person name="Geller-Mcgrath D.E."/>
            <person name="Sieber C.M."/>
            <person name="Emerson J.B."/>
            <person name="Anantharaman K."/>
            <person name="Thomas B.C."/>
            <person name="Malmstrom R."/>
            <person name="Stieglmeier M."/>
            <person name="Klingl A."/>
            <person name="Woyke T."/>
            <person name="Ryan C.M."/>
            <person name="Banfield J.F."/>
        </authorList>
    </citation>
    <scope>NUCLEOTIDE SEQUENCE [LARGE SCALE GENOMIC DNA]</scope>
    <source>
        <strain evidence="19">CG17_big_fil_post_rev_8_21_14_2_50_48_46</strain>
    </source>
</reference>
<feature type="binding site" evidence="16">
    <location>
        <begin position="19"/>
        <end position="26"/>
    </location>
    <ligand>
        <name>ATP</name>
        <dbReference type="ChEBI" id="CHEBI:30616"/>
    </ligand>
</feature>
<evidence type="ECO:0000256" key="3">
    <source>
        <dbReference type="ARBA" id="ARBA00022741"/>
    </source>
</evidence>
<evidence type="ECO:0000256" key="15">
    <source>
        <dbReference type="ARBA" id="ARBA00048988"/>
    </source>
</evidence>
<feature type="domain" description="UvrD-like helicase ATP-binding" evidence="17">
    <location>
        <begin position="1"/>
        <end position="446"/>
    </location>
</feature>
<comment type="catalytic activity">
    <reaction evidence="15">
        <text>ATP + H2O = ADP + phosphate + H(+)</text>
        <dbReference type="Rhea" id="RHEA:13065"/>
        <dbReference type="ChEBI" id="CHEBI:15377"/>
        <dbReference type="ChEBI" id="CHEBI:15378"/>
        <dbReference type="ChEBI" id="CHEBI:30616"/>
        <dbReference type="ChEBI" id="CHEBI:43474"/>
        <dbReference type="ChEBI" id="CHEBI:456216"/>
        <dbReference type="EC" id="5.6.2.4"/>
    </reaction>
</comment>
<dbReference type="Gene3D" id="3.90.320.10">
    <property type="match status" value="1"/>
</dbReference>
<dbReference type="GO" id="GO:0008854">
    <property type="term" value="F:exodeoxyribonuclease V activity"/>
    <property type="evidence" value="ECO:0007669"/>
    <property type="project" value="InterPro"/>
</dbReference>
<evidence type="ECO:0000313" key="20">
    <source>
        <dbReference type="Proteomes" id="UP000231019"/>
    </source>
</evidence>
<evidence type="ECO:0000259" key="18">
    <source>
        <dbReference type="PROSITE" id="PS51217"/>
    </source>
</evidence>
<evidence type="ECO:0000313" key="19">
    <source>
        <dbReference type="EMBL" id="PIW14224.1"/>
    </source>
</evidence>
<dbReference type="Gene3D" id="1.10.486.10">
    <property type="entry name" value="PCRA, domain 4"/>
    <property type="match status" value="1"/>
</dbReference>
<dbReference type="CDD" id="cd22352">
    <property type="entry name" value="RecB_C-like"/>
    <property type="match status" value="1"/>
</dbReference>
<dbReference type="GO" id="GO:0043138">
    <property type="term" value="F:3'-5' DNA helicase activity"/>
    <property type="evidence" value="ECO:0007669"/>
    <property type="project" value="UniProtKB-EC"/>
</dbReference>
<dbReference type="PROSITE" id="PS51217">
    <property type="entry name" value="UVRD_HELICASE_CTER"/>
    <property type="match status" value="1"/>
</dbReference>
<dbReference type="InterPro" id="IPR011604">
    <property type="entry name" value="PDDEXK-like_dom_sf"/>
</dbReference>
<evidence type="ECO:0000259" key="17">
    <source>
        <dbReference type="PROSITE" id="PS51198"/>
    </source>
</evidence>
<dbReference type="InterPro" id="IPR004586">
    <property type="entry name" value="RecB"/>
</dbReference>
<keyword evidence="10" id="KW-0238">DNA-binding</keyword>
<keyword evidence="8 16" id="KW-0067">ATP-binding</keyword>
<evidence type="ECO:0000256" key="5">
    <source>
        <dbReference type="ARBA" id="ARBA00022801"/>
    </source>
</evidence>
<dbReference type="GO" id="GO:0009338">
    <property type="term" value="C:exodeoxyribonuclease V complex"/>
    <property type="evidence" value="ECO:0007669"/>
    <property type="project" value="TreeGrafter"/>
</dbReference>
<dbReference type="NCBIfam" id="TIGR00609">
    <property type="entry name" value="recB"/>
    <property type="match status" value="1"/>
</dbReference>
<keyword evidence="5 16" id="KW-0378">Hydrolase</keyword>
<evidence type="ECO:0000256" key="2">
    <source>
        <dbReference type="ARBA" id="ARBA00022723"/>
    </source>
</evidence>
<dbReference type="HAMAP" id="MF_01485">
    <property type="entry name" value="RecB"/>
    <property type="match status" value="1"/>
</dbReference>
<dbReference type="GO" id="GO:0046872">
    <property type="term" value="F:metal ion binding"/>
    <property type="evidence" value="ECO:0007669"/>
    <property type="project" value="UniProtKB-KW"/>
</dbReference>
<dbReference type="PANTHER" id="PTHR11070:SF23">
    <property type="entry name" value="RECBCD ENZYME SUBUNIT RECB"/>
    <property type="match status" value="1"/>
</dbReference>
<evidence type="ECO:0000256" key="10">
    <source>
        <dbReference type="ARBA" id="ARBA00023125"/>
    </source>
</evidence>
<dbReference type="Gene3D" id="3.40.50.300">
    <property type="entry name" value="P-loop containing nucleotide triphosphate hydrolases"/>
    <property type="match status" value="2"/>
</dbReference>
<dbReference type="EC" id="5.6.2.4" evidence="14"/>
<keyword evidence="7" id="KW-0269">Exonuclease</keyword>
<dbReference type="InterPro" id="IPR027417">
    <property type="entry name" value="P-loop_NTPase"/>
</dbReference>
<evidence type="ECO:0000256" key="14">
    <source>
        <dbReference type="ARBA" id="ARBA00034808"/>
    </source>
</evidence>
<dbReference type="SUPFAM" id="SSF52980">
    <property type="entry name" value="Restriction endonuclease-like"/>
    <property type="match status" value="1"/>
</dbReference>
<organism evidence="19 20">
    <name type="scientific">bacterium (Candidatus Blackallbacteria) CG17_big_fil_post_rev_8_21_14_2_50_48_46</name>
    <dbReference type="NCBI Taxonomy" id="2014261"/>
    <lineage>
        <taxon>Bacteria</taxon>
        <taxon>Candidatus Blackallbacteria</taxon>
    </lineage>
</organism>
<gene>
    <name evidence="19" type="primary">recB</name>
    <name evidence="19" type="ORF">COW36_22405</name>
</gene>
<evidence type="ECO:0000256" key="13">
    <source>
        <dbReference type="ARBA" id="ARBA00034617"/>
    </source>
</evidence>
<keyword evidence="2" id="KW-0479">Metal-binding</keyword>
<dbReference type="InterPro" id="IPR000212">
    <property type="entry name" value="DNA_helicase_UvrD/REP"/>
</dbReference>
<dbReference type="GO" id="GO:0003677">
    <property type="term" value="F:DNA binding"/>
    <property type="evidence" value="ECO:0007669"/>
    <property type="project" value="UniProtKB-KW"/>
</dbReference>
<sequence length="1171" mass="133461">MSHFDLATCALDGVHMIEASAGTGKTYTLVNLCLRLIAEKGYRVQELGVVTFTEAATQELTWRLRLRLKQALEALAQGSSEDPFFKAWLWHQDADLMQRLKQALRDLDLARISTIHAFCQWALSRFPLHSGQPFQIEVLSDQQVVLAQAVQDFWRQRMYRDGKSQLRPVLEAGWTPECLQKEISPYLNLSALKLEPEKPEDPEALAQALERVQAEFEQAFALARTLWVNETREILAQAMQLKGGSTFQARYLDGRAEALSAYFADFPARMPHEKDKLEYFSLALIQAKNKGPAVSHAFFGAVQTLLNASEALLPYCQESLLLWQHQLAQAVGQHVSKGKLARQQLSFEDLLIQLHAALHDPERGEALAQVIRQAQPVALIDEFQDTDPLQYAIFSKLYPQGPLFLIGDPKQAIYAFRGADIHTYLKARQDLLPRQPQTLFTNFRSSPDLIAALEQFFKRPETFAHAEIPFVSVQSGRQKQEWRAPAGDAALEIAWIQAPEEQKLSKEKVWENLPAQVASEMVQMLASGEYALKDSDTGEFRPLAAQDIAVLVRTHAEGQEIRAALRQRQVPCVLYSQESVFQTPEAEALQTLLETILTPGRRDRLLPVLVGVIFNQSLSEVYALQNDATGWEFWQESFLNAHQDWLEKGFARMWAGLVRRHAIYARLLTTPEGERRVTNLRHLSELLQAYEQAHDPGLRQLCDWLRRERLELRTDQESLLLQLETDRQAVQILTIHRSKGLEFPVVFCPSLWEGRKMQVKAPLLSAEPQTRQLVLDLGSEHLQERAKQRSRESQEEDLRLVYVALTRARYKLWLAWGFVNQIEFSALGHWFPAENAQELFSTLQAEVGLSQGRWHLKALGEPTRLKLARSSGEPSENLFLPPWPQIASAYQTASFSFLTARQGVNFELPGADLPDEWEENTEQALPELTENPEGPLMALPRGSRQGRFLHLLLEKISAQTPVDALPAQLLPWLRRYGFDATVWLDPLLQALPLIWQTPLEPVGFSLAELEPRQRLHEWEFYFPVRQTLTPEMLQDVFRQHQSPWGDLPALNFYPLQGYFKGFIDLVCAWKGVYYVLDYKSNGLGLRWRDYAPDALLPVVAAHAYALQLHLYLVALHRYLRYRLADYDPDLHLGGGFCLFLRGLHPEHAGSGIFFERPSTALVLGLSELFGE</sequence>
<accession>A0A2M7FY37</accession>
<dbReference type="Pfam" id="PF13361">
    <property type="entry name" value="UvrD_C"/>
    <property type="match status" value="2"/>
</dbReference>
<dbReference type="PROSITE" id="PS51198">
    <property type="entry name" value="UVRD_HELICASE_ATP_BIND"/>
    <property type="match status" value="1"/>
</dbReference>
<evidence type="ECO:0000256" key="1">
    <source>
        <dbReference type="ARBA" id="ARBA00022722"/>
    </source>
</evidence>
<dbReference type="Gene3D" id="1.10.3170.10">
    <property type="entry name" value="Recbcd, chain B, domain 2"/>
    <property type="match status" value="1"/>
</dbReference>
<evidence type="ECO:0000256" key="9">
    <source>
        <dbReference type="ARBA" id="ARBA00022842"/>
    </source>
</evidence>
<keyword evidence="6 16" id="KW-0347">Helicase</keyword>
<keyword evidence="12" id="KW-0413">Isomerase</keyword>
<dbReference type="GO" id="GO:0000725">
    <property type="term" value="P:recombinational repair"/>
    <property type="evidence" value="ECO:0007669"/>
    <property type="project" value="TreeGrafter"/>
</dbReference>
<comment type="catalytic activity">
    <reaction evidence="13">
        <text>Couples ATP hydrolysis with the unwinding of duplex DNA by translocating in the 3'-5' direction.</text>
        <dbReference type="EC" id="5.6.2.4"/>
    </reaction>
</comment>
<dbReference type="GO" id="GO:0005524">
    <property type="term" value="F:ATP binding"/>
    <property type="evidence" value="ECO:0007669"/>
    <property type="project" value="UniProtKB-UniRule"/>
</dbReference>
<feature type="domain" description="UvrD-like helicase C-terminal" evidence="18">
    <location>
        <begin position="460"/>
        <end position="740"/>
    </location>
</feature>
<dbReference type="EMBL" id="PFFQ01000062">
    <property type="protein sequence ID" value="PIW14224.1"/>
    <property type="molecule type" value="Genomic_DNA"/>
</dbReference>
<keyword evidence="11" id="KW-0234">DNA repair</keyword>
<keyword evidence="9" id="KW-0460">Magnesium</keyword>
<dbReference type="GO" id="GO:0005829">
    <property type="term" value="C:cytosol"/>
    <property type="evidence" value="ECO:0007669"/>
    <property type="project" value="TreeGrafter"/>
</dbReference>
<dbReference type="AlphaFoldDB" id="A0A2M7FY37"/>
<keyword evidence="3 16" id="KW-0547">Nucleotide-binding</keyword>
<dbReference type="InterPro" id="IPR011335">
    <property type="entry name" value="Restrct_endonuc-II-like"/>
</dbReference>
<dbReference type="SUPFAM" id="SSF52540">
    <property type="entry name" value="P-loop containing nucleoside triphosphate hydrolases"/>
    <property type="match status" value="1"/>
</dbReference>
<evidence type="ECO:0000256" key="7">
    <source>
        <dbReference type="ARBA" id="ARBA00022839"/>
    </source>
</evidence>
<evidence type="ECO:0000256" key="11">
    <source>
        <dbReference type="ARBA" id="ARBA00023204"/>
    </source>
</evidence>
<evidence type="ECO:0000256" key="8">
    <source>
        <dbReference type="ARBA" id="ARBA00022840"/>
    </source>
</evidence>
<keyword evidence="1" id="KW-0540">Nuclease</keyword>
<protein>
    <recommendedName>
        <fullName evidence="14">DNA 3'-5' helicase</fullName>
        <ecNumber evidence="14">5.6.2.4</ecNumber>
    </recommendedName>
</protein>
<dbReference type="Proteomes" id="UP000231019">
    <property type="component" value="Unassembled WGS sequence"/>
</dbReference>
<comment type="caution">
    <text evidence="19">The sequence shown here is derived from an EMBL/GenBank/DDBJ whole genome shotgun (WGS) entry which is preliminary data.</text>
</comment>
<dbReference type="PANTHER" id="PTHR11070">
    <property type="entry name" value="UVRD / RECB / PCRA DNA HELICASE FAMILY MEMBER"/>
    <property type="match status" value="1"/>
</dbReference>
<dbReference type="Pfam" id="PF00580">
    <property type="entry name" value="UvrD-helicase"/>
    <property type="match status" value="1"/>
</dbReference>
<evidence type="ECO:0000256" key="16">
    <source>
        <dbReference type="PROSITE-ProRule" id="PRU00560"/>
    </source>
</evidence>
<dbReference type="InterPro" id="IPR014016">
    <property type="entry name" value="UvrD-like_ATP-bd"/>
</dbReference>
<dbReference type="InterPro" id="IPR014017">
    <property type="entry name" value="DNA_helicase_UvrD-like_C"/>
</dbReference>
<evidence type="ECO:0000256" key="6">
    <source>
        <dbReference type="ARBA" id="ARBA00022806"/>
    </source>
</evidence>
<evidence type="ECO:0000256" key="4">
    <source>
        <dbReference type="ARBA" id="ARBA00022763"/>
    </source>
</evidence>